<organism evidence="1 2">
    <name type="scientific">Nocardia camponoti</name>
    <dbReference type="NCBI Taxonomy" id="1616106"/>
    <lineage>
        <taxon>Bacteria</taxon>
        <taxon>Bacillati</taxon>
        <taxon>Actinomycetota</taxon>
        <taxon>Actinomycetes</taxon>
        <taxon>Mycobacteriales</taxon>
        <taxon>Nocardiaceae</taxon>
        <taxon>Nocardia</taxon>
    </lineage>
</organism>
<keyword evidence="2" id="KW-1185">Reference proteome</keyword>
<dbReference type="AlphaFoldDB" id="A0A917QK02"/>
<sequence length="215" mass="23967">MWEFGTDAKADAYFVGVSDELRRQFGMSSEEAIARINYCFRGGSLVDDEGLELYGEDEQARAIALGGYWWIDTDLKKIKPPPPDFNGPSVADRINETRPIPLPADLTGMTALEVEGYFYDEPYYRRGTFARMVSRIDCAESAGIVLRVLQSEMALPVEERSISLSGYNVARLIEFGDDSVCQAARSFYAMLPASEQAIVRTHLAGGPFGEIDDWH</sequence>
<comment type="caution">
    <text evidence="1">The sequence shown here is derived from an EMBL/GenBank/DDBJ whole genome shotgun (WGS) entry which is preliminary data.</text>
</comment>
<protein>
    <submittedName>
        <fullName evidence="1">Uncharacterized protein</fullName>
    </submittedName>
</protein>
<dbReference type="EMBL" id="BMMW01000002">
    <property type="protein sequence ID" value="GGK54204.1"/>
    <property type="molecule type" value="Genomic_DNA"/>
</dbReference>
<dbReference type="Proteomes" id="UP000612956">
    <property type="component" value="Unassembled WGS sequence"/>
</dbReference>
<name>A0A917QK02_9NOCA</name>
<gene>
    <name evidence="1" type="ORF">GCM10011591_27460</name>
</gene>
<reference evidence="1" key="2">
    <citation type="submission" date="2020-09" db="EMBL/GenBank/DDBJ databases">
        <authorList>
            <person name="Sun Q."/>
            <person name="Zhou Y."/>
        </authorList>
    </citation>
    <scope>NUCLEOTIDE SEQUENCE</scope>
    <source>
        <strain evidence="1">CGMCC 4.7278</strain>
    </source>
</reference>
<evidence type="ECO:0000313" key="1">
    <source>
        <dbReference type="EMBL" id="GGK54204.1"/>
    </source>
</evidence>
<proteinExistence type="predicted"/>
<evidence type="ECO:0000313" key="2">
    <source>
        <dbReference type="Proteomes" id="UP000612956"/>
    </source>
</evidence>
<reference evidence="1" key="1">
    <citation type="journal article" date="2014" name="Int. J. Syst. Evol. Microbiol.">
        <title>Complete genome sequence of Corynebacterium casei LMG S-19264T (=DSM 44701T), isolated from a smear-ripened cheese.</title>
        <authorList>
            <consortium name="US DOE Joint Genome Institute (JGI-PGF)"/>
            <person name="Walter F."/>
            <person name="Albersmeier A."/>
            <person name="Kalinowski J."/>
            <person name="Ruckert C."/>
        </authorList>
    </citation>
    <scope>NUCLEOTIDE SEQUENCE</scope>
    <source>
        <strain evidence="1">CGMCC 4.7278</strain>
    </source>
</reference>
<accession>A0A917QK02</accession>